<gene>
    <name evidence="1" type="ORF">LCGC14_2804570</name>
</gene>
<sequence>RIAGPENLARIDVPSSAIPGSAGLNNIQLDQLRQTPVGQQTIAAIQAEQANRGLQEQSIMSSFQAGLITERQAQEALFSLDPQQARTAEEQRQLTLRAAAEPAGSLTGILATLPETLVTATAALSPGFNPLREGRASGELQALVESGRVQSPSHFLNTPASNLEEVAAFAPRTVEALANFRDTIPDVAQQEIDARFELYGEDFLSPEEITQIAVEHGVLPEDAVIPFISQTIVSQTIVSRKVVPRKAFRGL</sequence>
<accession>A0A0F9BD13</accession>
<dbReference type="EMBL" id="LAZR01052727">
    <property type="protein sequence ID" value="KKK82321.1"/>
    <property type="molecule type" value="Genomic_DNA"/>
</dbReference>
<protein>
    <submittedName>
        <fullName evidence="1">Uncharacterized protein</fullName>
    </submittedName>
</protein>
<reference evidence="1" key="1">
    <citation type="journal article" date="2015" name="Nature">
        <title>Complex archaea that bridge the gap between prokaryotes and eukaryotes.</title>
        <authorList>
            <person name="Spang A."/>
            <person name="Saw J.H."/>
            <person name="Jorgensen S.L."/>
            <person name="Zaremba-Niedzwiedzka K."/>
            <person name="Martijn J."/>
            <person name="Lind A.E."/>
            <person name="van Eijk R."/>
            <person name="Schleper C."/>
            <person name="Guy L."/>
            <person name="Ettema T.J."/>
        </authorList>
    </citation>
    <scope>NUCLEOTIDE SEQUENCE</scope>
</reference>
<organism evidence="1">
    <name type="scientific">marine sediment metagenome</name>
    <dbReference type="NCBI Taxonomy" id="412755"/>
    <lineage>
        <taxon>unclassified sequences</taxon>
        <taxon>metagenomes</taxon>
        <taxon>ecological metagenomes</taxon>
    </lineage>
</organism>
<dbReference type="AlphaFoldDB" id="A0A0F9BD13"/>
<comment type="caution">
    <text evidence="1">The sequence shown here is derived from an EMBL/GenBank/DDBJ whole genome shotgun (WGS) entry which is preliminary data.</text>
</comment>
<proteinExistence type="predicted"/>
<evidence type="ECO:0000313" key="1">
    <source>
        <dbReference type="EMBL" id="KKK82321.1"/>
    </source>
</evidence>
<feature type="non-terminal residue" evidence="1">
    <location>
        <position position="1"/>
    </location>
</feature>
<name>A0A0F9BD13_9ZZZZ</name>